<keyword evidence="5" id="KW-1185">Reference proteome</keyword>
<dbReference type="PROSITE" id="PS50118">
    <property type="entry name" value="HMG_BOX_2"/>
    <property type="match status" value="1"/>
</dbReference>
<dbReference type="InterPro" id="IPR009071">
    <property type="entry name" value="HMG_box_dom"/>
</dbReference>
<dbReference type="OrthoDB" id="1919336at2759"/>
<dbReference type="GO" id="GO:0003677">
    <property type="term" value="F:DNA binding"/>
    <property type="evidence" value="ECO:0007669"/>
    <property type="project" value="UniProtKB-UniRule"/>
</dbReference>
<feature type="compositionally biased region" description="Polar residues" evidence="2">
    <location>
        <begin position="208"/>
        <end position="236"/>
    </location>
</feature>
<dbReference type="Pfam" id="PF00505">
    <property type="entry name" value="HMG_box"/>
    <property type="match status" value="1"/>
</dbReference>
<dbReference type="Proteomes" id="UP000215335">
    <property type="component" value="Unassembled WGS sequence"/>
</dbReference>
<feature type="region of interest" description="Disordered" evidence="2">
    <location>
        <begin position="1"/>
        <end position="113"/>
    </location>
</feature>
<evidence type="ECO:0000313" key="5">
    <source>
        <dbReference type="Proteomes" id="UP000215335"/>
    </source>
</evidence>
<proteinExistence type="predicted"/>
<evidence type="ECO:0000256" key="1">
    <source>
        <dbReference type="PROSITE-ProRule" id="PRU00267"/>
    </source>
</evidence>
<dbReference type="Gene3D" id="1.10.30.10">
    <property type="entry name" value="High mobility group box domain"/>
    <property type="match status" value="1"/>
</dbReference>
<feature type="DNA-binding region" description="HMG box" evidence="1">
    <location>
        <begin position="113"/>
        <end position="178"/>
    </location>
</feature>
<accession>A0A232ELB9</accession>
<organism evidence="4 5">
    <name type="scientific">Trichomalopsis sarcophagae</name>
    <dbReference type="NCBI Taxonomy" id="543379"/>
    <lineage>
        <taxon>Eukaryota</taxon>
        <taxon>Metazoa</taxon>
        <taxon>Ecdysozoa</taxon>
        <taxon>Arthropoda</taxon>
        <taxon>Hexapoda</taxon>
        <taxon>Insecta</taxon>
        <taxon>Pterygota</taxon>
        <taxon>Neoptera</taxon>
        <taxon>Endopterygota</taxon>
        <taxon>Hymenoptera</taxon>
        <taxon>Apocrita</taxon>
        <taxon>Proctotrupomorpha</taxon>
        <taxon>Chalcidoidea</taxon>
        <taxon>Pteromalidae</taxon>
        <taxon>Pteromalinae</taxon>
        <taxon>Trichomalopsis</taxon>
    </lineage>
</organism>
<comment type="caution">
    <text evidence="4">The sequence shown here is derived from an EMBL/GenBank/DDBJ whole genome shotgun (WGS) entry which is preliminary data.</text>
</comment>
<dbReference type="SMART" id="SM00398">
    <property type="entry name" value="HMG"/>
    <property type="match status" value="1"/>
</dbReference>
<feature type="compositionally biased region" description="Acidic residues" evidence="2">
    <location>
        <begin position="26"/>
        <end position="54"/>
    </location>
</feature>
<name>A0A232ELB9_9HYME</name>
<dbReference type="STRING" id="543379.A0A232ELB9"/>
<evidence type="ECO:0000313" key="4">
    <source>
        <dbReference type="EMBL" id="OXU19150.1"/>
    </source>
</evidence>
<protein>
    <recommendedName>
        <fullName evidence="3">HMG box domain-containing protein</fullName>
    </recommendedName>
</protein>
<reference evidence="4 5" key="1">
    <citation type="journal article" date="2017" name="Curr. Biol.">
        <title>The Evolution of Venom by Co-option of Single-Copy Genes.</title>
        <authorList>
            <person name="Martinson E.O."/>
            <person name="Mrinalini"/>
            <person name="Kelkar Y.D."/>
            <person name="Chang C.H."/>
            <person name="Werren J.H."/>
        </authorList>
    </citation>
    <scope>NUCLEOTIDE SEQUENCE [LARGE SCALE GENOMIC DNA]</scope>
    <source>
        <strain evidence="4 5">Alberta</strain>
        <tissue evidence="4">Whole body</tissue>
    </source>
</reference>
<feature type="domain" description="HMG box" evidence="3">
    <location>
        <begin position="113"/>
        <end position="178"/>
    </location>
</feature>
<dbReference type="InterPro" id="IPR036910">
    <property type="entry name" value="HMG_box_dom_sf"/>
</dbReference>
<feature type="region of interest" description="Disordered" evidence="2">
    <location>
        <begin position="171"/>
        <end position="236"/>
    </location>
</feature>
<evidence type="ECO:0000256" key="2">
    <source>
        <dbReference type="SAM" id="MobiDB-lite"/>
    </source>
</evidence>
<sequence length="236" mass="27488">MDIEELRESGDEQDEQDDRENGREEEREEGQEEQDERQEEEQRDEVDEQDDEVQVLENDEKLEEPDVDVKSRQENRANSRHKSSKQSRGYKVQSRATTPQNQSRTSNNIQPKRWRSANAFVNFVQDFKQDYPDMITGRNIFQTCGERWKSMTDEQKQPYIAAANTVKRLKNRKIGESSDQQSKKSVTRVSKRKAETKRKETSQKRSKANNQDAMSNSDTDTATTTVRSSMSDPDSP</sequence>
<feature type="compositionally biased region" description="Polar residues" evidence="2">
    <location>
        <begin position="94"/>
        <end position="110"/>
    </location>
</feature>
<feature type="compositionally biased region" description="Basic residues" evidence="2">
    <location>
        <begin position="185"/>
        <end position="196"/>
    </location>
</feature>
<dbReference type="EMBL" id="NNAY01003584">
    <property type="protein sequence ID" value="OXU19150.1"/>
    <property type="molecule type" value="Genomic_DNA"/>
</dbReference>
<feature type="compositionally biased region" description="Basic and acidic residues" evidence="2">
    <location>
        <begin position="67"/>
        <end position="77"/>
    </location>
</feature>
<feature type="compositionally biased region" description="Basic and acidic residues" evidence="2">
    <location>
        <begin position="1"/>
        <end position="10"/>
    </location>
</feature>
<dbReference type="GO" id="GO:0005634">
    <property type="term" value="C:nucleus"/>
    <property type="evidence" value="ECO:0007669"/>
    <property type="project" value="UniProtKB-UniRule"/>
</dbReference>
<evidence type="ECO:0000259" key="3">
    <source>
        <dbReference type="PROSITE" id="PS50118"/>
    </source>
</evidence>
<keyword evidence="1" id="KW-0238">DNA-binding</keyword>
<keyword evidence="1" id="KW-0539">Nucleus</keyword>
<dbReference type="SUPFAM" id="SSF47095">
    <property type="entry name" value="HMG-box"/>
    <property type="match status" value="1"/>
</dbReference>
<dbReference type="AlphaFoldDB" id="A0A232ELB9"/>
<gene>
    <name evidence="4" type="ORF">TSAR_013588</name>
</gene>